<dbReference type="Proteomes" id="UP000271339">
    <property type="component" value="Unassembled WGS sequence"/>
</dbReference>
<dbReference type="RefSeq" id="WP_121906742.1">
    <property type="nucleotide sequence ID" value="NZ_REFC01000012.1"/>
</dbReference>
<keyword evidence="2" id="KW-1185">Reference proteome</keyword>
<dbReference type="Pfam" id="PF14083">
    <property type="entry name" value="PGDYG"/>
    <property type="match status" value="1"/>
</dbReference>
<reference evidence="1 2" key="1">
    <citation type="submission" date="2018-10" db="EMBL/GenBank/DDBJ databases">
        <title>Genomic Encyclopedia of Archaeal and Bacterial Type Strains, Phase II (KMG-II): from individual species to whole genera.</title>
        <authorList>
            <person name="Goeker M."/>
        </authorList>
    </citation>
    <scope>NUCLEOTIDE SEQUENCE [LARGE SCALE GENOMIC DNA]</scope>
    <source>
        <strain evidence="1 2">DSM 23424</strain>
    </source>
</reference>
<organism evidence="1 2">
    <name type="scientific">Ulvibacter antarcticus</name>
    <dbReference type="NCBI Taxonomy" id="442714"/>
    <lineage>
        <taxon>Bacteria</taxon>
        <taxon>Pseudomonadati</taxon>
        <taxon>Bacteroidota</taxon>
        <taxon>Flavobacteriia</taxon>
        <taxon>Flavobacteriales</taxon>
        <taxon>Flavobacteriaceae</taxon>
        <taxon>Ulvibacter</taxon>
    </lineage>
</organism>
<dbReference type="InterPro" id="IPR025688">
    <property type="entry name" value="PGDYG_prot"/>
</dbReference>
<comment type="caution">
    <text evidence="1">The sequence shown here is derived from an EMBL/GenBank/DDBJ whole genome shotgun (WGS) entry which is preliminary data.</text>
</comment>
<dbReference type="EMBL" id="REFC01000012">
    <property type="protein sequence ID" value="RMA64283.1"/>
    <property type="molecule type" value="Genomic_DNA"/>
</dbReference>
<protein>
    <submittedName>
        <fullName evidence="1">PGDYG protein</fullName>
    </submittedName>
</protein>
<accession>A0A3L9YUT7</accession>
<evidence type="ECO:0000313" key="1">
    <source>
        <dbReference type="EMBL" id="RMA64283.1"/>
    </source>
</evidence>
<proteinExistence type="predicted"/>
<name>A0A3L9YUT7_9FLAO</name>
<evidence type="ECO:0000313" key="2">
    <source>
        <dbReference type="Proteomes" id="UP000271339"/>
    </source>
</evidence>
<gene>
    <name evidence="1" type="ORF">BXY75_1156</name>
</gene>
<dbReference type="OrthoDB" id="121684at2"/>
<sequence length="76" mass="8839">MKRISQKSKLNLEFQKAVKKPIEIECYQMQEAFEVESMEGLVKGKKGDWLMKGIKGELYVCDREIFEATYNLKSSS</sequence>
<dbReference type="AlphaFoldDB" id="A0A3L9YUT7"/>